<dbReference type="CDD" id="cd01347">
    <property type="entry name" value="ligand_gated_channel"/>
    <property type="match status" value="1"/>
</dbReference>
<proteinExistence type="inferred from homology"/>
<dbReference type="Pfam" id="PF00593">
    <property type="entry name" value="TonB_dep_Rec_b-barrel"/>
    <property type="match status" value="1"/>
</dbReference>
<dbReference type="Gene3D" id="2.170.130.10">
    <property type="entry name" value="TonB-dependent receptor, plug domain"/>
    <property type="match status" value="1"/>
</dbReference>
<dbReference type="InterPro" id="IPR000531">
    <property type="entry name" value="Beta-barrel_TonB"/>
</dbReference>
<comment type="similarity">
    <text evidence="8 9">Belongs to the TonB-dependent receptor family.</text>
</comment>
<keyword evidence="2 8" id="KW-0813">Transport</keyword>
<sequence length="729" mass="80224">MNIQPNKHLLSLAIAASIVANQAVAEEDEQSSTAMEEVLVTGGKEAINTLAGSAHLLDEEMLEQFDFSDLNQVLATLPGVYIRQEDGFGLRPNIGLRGVTSERSQKITLMEDGVLIKPAPYSAPAAYYIPNISRMSAVEVVKGPAAIKNGPNNVGGAINLVTQPVPQTSEGFIDLSAGEYGYQKYQVFYGNKHGNFGYWVDALQYGSDGFKELDGGGDTGFTRNDINAKLQWSLDDLWGFEQLITLKVGYADEDADETYLGLTQADFDDNPLRRYAATQLAHFESEHTQIHFDHGLTVSDNLTLNTKLYFNEFERAWRKVDGFISGVPIATVLERPDLFPRELGIIRGTLDTVNTPNETLDITTNDREYGSSGIQLKMDYAFTTGDINHQLEVGVRYHHDYIERDHSTEGYLMQAGNLVNDGLDWGNKTLNKAETDALAVYVHDTLEWNLWTFNAGLRIEDIRSEATDYLNQTQDEITQSVVAPGLGAFWQFSESLGFLVGVNKGFSPAGATAGDDADPEEALNLEYGLRYTAANLSGEVIGFFSDYKNLLGRCRASDTGCNVGEEFNGGGVQVSGVEIYGQYDVALAQSLEMPIALSYTYTESAFQDAFESSFSQWGNVSEGDELPYLPEHTGRLQVGLKGLKWDAFVAVNHQSEMRNQAGSAAISQGLHTDAYTTVDVSGSWNPTPAWLLQLSIDNATDEEAVVSWRPFGARPLKPRTARARVRYSF</sequence>
<evidence type="ECO:0000256" key="1">
    <source>
        <dbReference type="ARBA" id="ARBA00004571"/>
    </source>
</evidence>
<keyword evidence="14" id="KW-1185">Reference proteome</keyword>
<name>A0AAV3U807_9ALTE</name>
<reference evidence="14" key="1">
    <citation type="journal article" date="2019" name="Int. J. Syst. Evol. Microbiol.">
        <title>The Global Catalogue of Microorganisms (GCM) 10K type strain sequencing project: providing services to taxonomists for standard genome sequencing and annotation.</title>
        <authorList>
            <consortium name="The Broad Institute Genomics Platform"/>
            <consortium name="The Broad Institute Genome Sequencing Center for Infectious Disease"/>
            <person name="Wu L."/>
            <person name="Ma J."/>
        </authorList>
    </citation>
    <scope>NUCLEOTIDE SEQUENCE [LARGE SCALE GENOMIC DNA]</scope>
    <source>
        <strain evidence="14">JCM 19134</strain>
    </source>
</reference>
<dbReference type="PANTHER" id="PTHR30442:SF0">
    <property type="entry name" value="FE(3+) DICITRATE TRANSPORT PROTEIN FECA"/>
    <property type="match status" value="1"/>
</dbReference>
<keyword evidence="7 8" id="KW-0998">Cell outer membrane</keyword>
<keyword evidence="10" id="KW-0732">Signal</keyword>
<keyword evidence="6 8" id="KW-0472">Membrane</keyword>
<evidence type="ECO:0000256" key="7">
    <source>
        <dbReference type="ARBA" id="ARBA00023237"/>
    </source>
</evidence>
<feature type="domain" description="TonB-dependent receptor-like beta-barrel" evidence="11">
    <location>
        <begin position="271"/>
        <end position="698"/>
    </location>
</feature>
<feature type="signal peptide" evidence="10">
    <location>
        <begin position="1"/>
        <end position="25"/>
    </location>
</feature>
<dbReference type="RefSeq" id="WP_345426716.1">
    <property type="nucleotide sequence ID" value="NZ_AP031496.1"/>
</dbReference>
<dbReference type="InterPro" id="IPR012910">
    <property type="entry name" value="Plug_dom"/>
</dbReference>
<comment type="caution">
    <text evidence="13">The sequence shown here is derived from an EMBL/GenBank/DDBJ whole genome shotgun (WGS) entry which is preliminary data.</text>
</comment>
<accession>A0AAV3U807</accession>
<dbReference type="GO" id="GO:0033214">
    <property type="term" value="P:siderophore-iron import into cell"/>
    <property type="evidence" value="ECO:0007669"/>
    <property type="project" value="TreeGrafter"/>
</dbReference>
<feature type="domain" description="TonB-dependent receptor plug" evidence="12">
    <location>
        <begin position="50"/>
        <end position="157"/>
    </location>
</feature>
<evidence type="ECO:0000313" key="13">
    <source>
        <dbReference type="EMBL" id="GAA4956287.1"/>
    </source>
</evidence>
<feature type="chain" id="PRO_5043887184" evidence="10">
    <location>
        <begin position="26"/>
        <end position="729"/>
    </location>
</feature>
<dbReference type="Pfam" id="PF07715">
    <property type="entry name" value="Plug"/>
    <property type="match status" value="1"/>
</dbReference>
<dbReference type="InterPro" id="IPR037066">
    <property type="entry name" value="Plug_dom_sf"/>
</dbReference>
<dbReference type="AlphaFoldDB" id="A0AAV3U807"/>
<dbReference type="GO" id="GO:0009279">
    <property type="term" value="C:cell outer membrane"/>
    <property type="evidence" value="ECO:0007669"/>
    <property type="project" value="UniProtKB-SubCell"/>
</dbReference>
<dbReference type="PANTHER" id="PTHR30442">
    <property type="entry name" value="IRON III DICITRATE TRANSPORT PROTEIN FECA"/>
    <property type="match status" value="1"/>
</dbReference>
<evidence type="ECO:0000256" key="6">
    <source>
        <dbReference type="ARBA" id="ARBA00023136"/>
    </source>
</evidence>
<evidence type="ECO:0000256" key="5">
    <source>
        <dbReference type="ARBA" id="ARBA00023077"/>
    </source>
</evidence>
<evidence type="ECO:0000256" key="8">
    <source>
        <dbReference type="PROSITE-ProRule" id="PRU01360"/>
    </source>
</evidence>
<keyword evidence="13" id="KW-0675">Receptor</keyword>
<gene>
    <name evidence="13" type="ORF">GCM10025791_40680</name>
</gene>
<keyword evidence="5 9" id="KW-0798">TonB box</keyword>
<evidence type="ECO:0000313" key="14">
    <source>
        <dbReference type="Proteomes" id="UP001409585"/>
    </source>
</evidence>
<keyword evidence="4 8" id="KW-0812">Transmembrane</keyword>
<evidence type="ECO:0000256" key="9">
    <source>
        <dbReference type="RuleBase" id="RU003357"/>
    </source>
</evidence>
<dbReference type="Gene3D" id="2.40.170.20">
    <property type="entry name" value="TonB-dependent receptor, beta-barrel domain"/>
    <property type="match status" value="1"/>
</dbReference>
<evidence type="ECO:0000256" key="10">
    <source>
        <dbReference type="SAM" id="SignalP"/>
    </source>
</evidence>
<evidence type="ECO:0000256" key="2">
    <source>
        <dbReference type="ARBA" id="ARBA00022448"/>
    </source>
</evidence>
<protein>
    <submittedName>
        <fullName evidence="13">TonB-dependent receptor</fullName>
    </submittedName>
</protein>
<evidence type="ECO:0000259" key="11">
    <source>
        <dbReference type="Pfam" id="PF00593"/>
    </source>
</evidence>
<dbReference type="Proteomes" id="UP001409585">
    <property type="component" value="Unassembled WGS sequence"/>
</dbReference>
<evidence type="ECO:0000256" key="3">
    <source>
        <dbReference type="ARBA" id="ARBA00022452"/>
    </source>
</evidence>
<dbReference type="InterPro" id="IPR039426">
    <property type="entry name" value="TonB-dep_rcpt-like"/>
</dbReference>
<dbReference type="PROSITE" id="PS52016">
    <property type="entry name" value="TONB_DEPENDENT_REC_3"/>
    <property type="match status" value="1"/>
</dbReference>
<keyword evidence="3 8" id="KW-1134">Transmembrane beta strand</keyword>
<comment type="subcellular location">
    <subcellularLocation>
        <location evidence="1 8">Cell outer membrane</location>
        <topology evidence="1 8">Multi-pass membrane protein</topology>
    </subcellularLocation>
</comment>
<dbReference type="SUPFAM" id="SSF56935">
    <property type="entry name" value="Porins"/>
    <property type="match status" value="1"/>
</dbReference>
<dbReference type="InterPro" id="IPR036942">
    <property type="entry name" value="Beta-barrel_TonB_sf"/>
</dbReference>
<evidence type="ECO:0000256" key="4">
    <source>
        <dbReference type="ARBA" id="ARBA00022692"/>
    </source>
</evidence>
<evidence type="ECO:0000259" key="12">
    <source>
        <dbReference type="Pfam" id="PF07715"/>
    </source>
</evidence>
<organism evidence="13 14">
    <name type="scientific">Halioxenophilus aromaticivorans</name>
    <dbReference type="NCBI Taxonomy" id="1306992"/>
    <lineage>
        <taxon>Bacteria</taxon>
        <taxon>Pseudomonadati</taxon>
        <taxon>Pseudomonadota</taxon>
        <taxon>Gammaproteobacteria</taxon>
        <taxon>Alteromonadales</taxon>
        <taxon>Alteromonadaceae</taxon>
        <taxon>Halioxenophilus</taxon>
    </lineage>
</organism>
<dbReference type="EMBL" id="BAABLX010000072">
    <property type="protein sequence ID" value="GAA4956287.1"/>
    <property type="molecule type" value="Genomic_DNA"/>
</dbReference>